<reference evidence="2" key="2">
    <citation type="submission" date="2021-08" db="EMBL/GenBank/DDBJ databases">
        <authorList>
            <person name="Tani A."/>
            <person name="Ola A."/>
            <person name="Ogura Y."/>
            <person name="Katsura K."/>
            <person name="Hayashi T."/>
        </authorList>
    </citation>
    <scope>NUCLEOTIDE SEQUENCE</scope>
    <source>
        <strain evidence="2">LMG 23639</strain>
    </source>
</reference>
<evidence type="ECO:0000259" key="1">
    <source>
        <dbReference type="Pfam" id="PF09588"/>
    </source>
</evidence>
<dbReference type="Gene3D" id="3.90.320.10">
    <property type="match status" value="1"/>
</dbReference>
<comment type="caution">
    <text evidence="2">The sequence shown here is derived from an EMBL/GenBank/DDBJ whole genome shotgun (WGS) entry which is preliminary data.</text>
</comment>
<feature type="domain" description="YqaJ viral recombinase" evidence="1">
    <location>
        <begin position="14"/>
        <end position="155"/>
    </location>
</feature>
<dbReference type="InterPro" id="IPR011335">
    <property type="entry name" value="Restrct_endonuc-II-like"/>
</dbReference>
<dbReference type="EMBL" id="BPQR01000084">
    <property type="protein sequence ID" value="GJE08673.1"/>
    <property type="molecule type" value="Genomic_DNA"/>
</dbReference>
<dbReference type="InterPro" id="IPR019080">
    <property type="entry name" value="YqaJ_viral_recombinase"/>
</dbReference>
<reference evidence="2" key="1">
    <citation type="journal article" date="2021" name="Front. Microbiol.">
        <title>Comprehensive Comparative Genomics and Phenotyping of Methylobacterium Species.</title>
        <authorList>
            <person name="Alessa O."/>
            <person name="Ogura Y."/>
            <person name="Fujitani Y."/>
            <person name="Takami H."/>
            <person name="Hayashi T."/>
            <person name="Sahin N."/>
            <person name="Tani A."/>
        </authorList>
    </citation>
    <scope>NUCLEOTIDE SEQUENCE</scope>
    <source>
        <strain evidence="2">LMG 23639</strain>
    </source>
</reference>
<dbReference type="Proteomes" id="UP001055102">
    <property type="component" value="Unassembled WGS sequence"/>
</dbReference>
<dbReference type="InterPro" id="IPR011604">
    <property type="entry name" value="PDDEXK-like_dom_sf"/>
</dbReference>
<gene>
    <name evidence="2" type="ORF">AOPFMNJM_4016</name>
</gene>
<evidence type="ECO:0000313" key="2">
    <source>
        <dbReference type="EMBL" id="GJE08673.1"/>
    </source>
</evidence>
<evidence type="ECO:0000313" key="3">
    <source>
        <dbReference type="Proteomes" id="UP001055102"/>
    </source>
</evidence>
<dbReference type="SUPFAM" id="SSF52980">
    <property type="entry name" value="Restriction endonuclease-like"/>
    <property type="match status" value="1"/>
</dbReference>
<proteinExistence type="predicted"/>
<organism evidence="2 3">
    <name type="scientific">Methylobacterium jeotgali</name>
    <dbReference type="NCBI Taxonomy" id="381630"/>
    <lineage>
        <taxon>Bacteria</taxon>
        <taxon>Pseudomonadati</taxon>
        <taxon>Pseudomonadota</taxon>
        <taxon>Alphaproteobacteria</taxon>
        <taxon>Hyphomicrobiales</taxon>
        <taxon>Methylobacteriaceae</taxon>
        <taxon>Methylobacterium</taxon>
    </lineage>
</organism>
<name>A0ABQ4T322_9HYPH</name>
<dbReference type="Pfam" id="PF09588">
    <property type="entry name" value="YqaJ"/>
    <property type="match status" value="1"/>
</dbReference>
<keyword evidence="3" id="KW-1185">Reference proteome</keyword>
<sequence length="311" mass="34087">MRIERIPFTTREAWLAARAQDVTASTVAALVGAHPYVSAYEVWALKTGRIGEIAEETGAMRRGRLLEPVAVELLREQRPDWKVEPNRDYFRDPAIRLGATPDTLVTCPVFGLGTVQIKSVERSVFARGWREADTGEIELPVGYALQVITEAHLVGAKWAAVGALVVSHDIALEIIEVPIHAGVIETLRRAVGEFWATVEGGRVPEPDWMRDVALAARLHGDTGQTVDLSADNALPSLLDERAETKARIKADEARCSEIDAEIRTKVGFAAGASLPGWKISLKTQEAKAYQVAARTTRPIRVTRIQQRESAA</sequence>
<protein>
    <recommendedName>
        <fullName evidence="1">YqaJ viral recombinase domain-containing protein</fullName>
    </recommendedName>
</protein>
<accession>A0ABQ4T322</accession>